<sequence>MVAWPTKRRSQIVRASQGSRPDSSSAVAAHTAPGGVATESGFTTAFVLMAALAAVSVGAAVLVPAATRIDRRTLVRAPAGQAEEAPVTAN</sequence>
<proteinExistence type="predicted"/>
<comment type="caution">
    <text evidence="3">The sequence shown here is derived from an EMBL/GenBank/DDBJ whole genome shotgun (WGS) entry which is preliminary data.</text>
</comment>
<evidence type="ECO:0000256" key="1">
    <source>
        <dbReference type="SAM" id="MobiDB-lite"/>
    </source>
</evidence>
<keyword evidence="2" id="KW-0812">Transmembrane</keyword>
<dbReference type="Proteomes" id="UP001501074">
    <property type="component" value="Unassembled WGS sequence"/>
</dbReference>
<dbReference type="EMBL" id="BAAAZO010000001">
    <property type="protein sequence ID" value="GAA3594255.1"/>
    <property type="molecule type" value="Genomic_DNA"/>
</dbReference>
<organism evidence="3 4">
    <name type="scientific">Kineosporia mesophila</name>
    <dbReference type="NCBI Taxonomy" id="566012"/>
    <lineage>
        <taxon>Bacteria</taxon>
        <taxon>Bacillati</taxon>
        <taxon>Actinomycetota</taxon>
        <taxon>Actinomycetes</taxon>
        <taxon>Kineosporiales</taxon>
        <taxon>Kineosporiaceae</taxon>
        <taxon>Kineosporia</taxon>
    </lineage>
</organism>
<feature type="compositionally biased region" description="Basic residues" evidence="1">
    <location>
        <begin position="1"/>
        <end position="11"/>
    </location>
</feature>
<evidence type="ECO:0000256" key="2">
    <source>
        <dbReference type="SAM" id="Phobius"/>
    </source>
</evidence>
<protein>
    <recommendedName>
        <fullName evidence="5">MFS transporter</fullName>
    </recommendedName>
</protein>
<name>A0ABP6Z000_9ACTN</name>
<reference evidence="4" key="1">
    <citation type="journal article" date="2019" name="Int. J. Syst. Evol. Microbiol.">
        <title>The Global Catalogue of Microorganisms (GCM) 10K type strain sequencing project: providing services to taxonomists for standard genome sequencing and annotation.</title>
        <authorList>
            <consortium name="The Broad Institute Genomics Platform"/>
            <consortium name="The Broad Institute Genome Sequencing Center for Infectious Disease"/>
            <person name="Wu L."/>
            <person name="Ma J."/>
        </authorList>
    </citation>
    <scope>NUCLEOTIDE SEQUENCE [LARGE SCALE GENOMIC DNA]</scope>
    <source>
        <strain evidence="4">JCM 16902</strain>
    </source>
</reference>
<gene>
    <name evidence="3" type="ORF">GCM10022223_06610</name>
</gene>
<keyword evidence="2" id="KW-0472">Membrane</keyword>
<evidence type="ECO:0000313" key="3">
    <source>
        <dbReference type="EMBL" id="GAA3594255.1"/>
    </source>
</evidence>
<evidence type="ECO:0000313" key="4">
    <source>
        <dbReference type="Proteomes" id="UP001501074"/>
    </source>
</evidence>
<keyword evidence="4" id="KW-1185">Reference proteome</keyword>
<feature type="transmembrane region" description="Helical" evidence="2">
    <location>
        <begin position="45"/>
        <end position="66"/>
    </location>
</feature>
<evidence type="ECO:0008006" key="5">
    <source>
        <dbReference type="Google" id="ProtNLM"/>
    </source>
</evidence>
<feature type="compositionally biased region" description="Polar residues" evidence="1">
    <location>
        <begin position="13"/>
        <end position="26"/>
    </location>
</feature>
<keyword evidence="2" id="KW-1133">Transmembrane helix</keyword>
<accession>A0ABP6Z000</accession>
<feature type="region of interest" description="Disordered" evidence="1">
    <location>
        <begin position="1"/>
        <end position="34"/>
    </location>
</feature>